<dbReference type="Proteomes" id="UP001176961">
    <property type="component" value="Unassembled WGS sequence"/>
</dbReference>
<keyword evidence="3" id="KW-1185">Reference proteome</keyword>
<proteinExistence type="predicted"/>
<reference evidence="2" key="1">
    <citation type="submission" date="2023-07" db="EMBL/GenBank/DDBJ databases">
        <authorList>
            <consortium name="CYATHOMIX"/>
        </authorList>
    </citation>
    <scope>NUCLEOTIDE SEQUENCE</scope>
    <source>
        <strain evidence="2">N/A</strain>
    </source>
</reference>
<accession>A0AA36GFL9</accession>
<evidence type="ECO:0000256" key="1">
    <source>
        <dbReference type="SAM" id="Phobius"/>
    </source>
</evidence>
<sequence length="225" mass="25959">MCCRFKVVVLRDDLSKVQVLQFLILIYYVKETAAVYGIIILIFKPKAVTSTETEHVDLFKHRWVETHCLTVEKPVDTVLWSMNGKENFVASSAKLVSSGMRLTWMGGLDTNPSASHTAENVGNSFSSIFCNLIPIFQERAQRDHSWDVVWSTQLPHAPKYTRYSPDGAFLAVMGEYDHTVKIFYEEIEDYLKDVRGDDEFEDEHFEYRSEVHLQFVVNCFAVNLE</sequence>
<organism evidence="2 3">
    <name type="scientific">Cylicocyclus nassatus</name>
    <name type="common">Nematode worm</name>
    <dbReference type="NCBI Taxonomy" id="53992"/>
    <lineage>
        <taxon>Eukaryota</taxon>
        <taxon>Metazoa</taxon>
        <taxon>Ecdysozoa</taxon>
        <taxon>Nematoda</taxon>
        <taxon>Chromadorea</taxon>
        <taxon>Rhabditida</taxon>
        <taxon>Rhabditina</taxon>
        <taxon>Rhabditomorpha</taxon>
        <taxon>Strongyloidea</taxon>
        <taxon>Strongylidae</taxon>
        <taxon>Cylicocyclus</taxon>
    </lineage>
</organism>
<dbReference type="AlphaFoldDB" id="A0AA36GFL9"/>
<name>A0AA36GFL9_CYLNA</name>
<protein>
    <submittedName>
        <fullName evidence="2">Uncharacterized protein</fullName>
    </submittedName>
</protein>
<evidence type="ECO:0000313" key="2">
    <source>
        <dbReference type="EMBL" id="CAJ0589223.1"/>
    </source>
</evidence>
<gene>
    <name evidence="2" type="ORF">CYNAS_LOCUS1206</name>
</gene>
<comment type="caution">
    <text evidence="2">The sequence shown here is derived from an EMBL/GenBank/DDBJ whole genome shotgun (WGS) entry which is preliminary data.</text>
</comment>
<feature type="transmembrane region" description="Helical" evidence="1">
    <location>
        <begin position="20"/>
        <end position="43"/>
    </location>
</feature>
<keyword evidence="1" id="KW-0812">Transmembrane</keyword>
<evidence type="ECO:0000313" key="3">
    <source>
        <dbReference type="Proteomes" id="UP001176961"/>
    </source>
</evidence>
<dbReference type="EMBL" id="CATQJL010000001">
    <property type="protein sequence ID" value="CAJ0589223.1"/>
    <property type="molecule type" value="Genomic_DNA"/>
</dbReference>
<keyword evidence="1" id="KW-1133">Transmembrane helix</keyword>
<keyword evidence="1" id="KW-0472">Membrane</keyword>